<evidence type="ECO:0000313" key="2">
    <source>
        <dbReference type="EMBL" id="SVC54728.1"/>
    </source>
</evidence>
<name>A0A382N2C5_9ZZZZ</name>
<accession>A0A382N2C5</accession>
<gene>
    <name evidence="2" type="ORF">METZ01_LOCUS307582</name>
</gene>
<protein>
    <submittedName>
        <fullName evidence="2">Uncharacterized protein</fullName>
    </submittedName>
</protein>
<feature type="region of interest" description="Disordered" evidence="1">
    <location>
        <begin position="92"/>
        <end position="119"/>
    </location>
</feature>
<dbReference type="AlphaFoldDB" id="A0A382N2C5"/>
<sequence>MYDPQVNDFVRWTTELGAVHEGWVYFKGKSVDNEKRIKNGWIPVSNYVTIEIATKPRPQCDLSTFLHKRIHVCICCYEENWNELEFIRRRVSKQDDRDPDADISYGAYKSQQYRPLDVQ</sequence>
<evidence type="ECO:0000256" key="1">
    <source>
        <dbReference type="SAM" id="MobiDB-lite"/>
    </source>
</evidence>
<organism evidence="2">
    <name type="scientific">marine metagenome</name>
    <dbReference type="NCBI Taxonomy" id="408172"/>
    <lineage>
        <taxon>unclassified sequences</taxon>
        <taxon>metagenomes</taxon>
        <taxon>ecological metagenomes</taxon>
    </lineage>
</organism>
<dbReference type="EMBL" id="UINC01097209">
    <property type="protein sequence ID" value="SVC54728.1"/>
    <property type="molecule type" value="Genomic_DNA"/>
</dbReference>
<reference evidence="2" key="1">
    <citation type="submission" date="2018-05" db="EMBL/GenBank/DDBJ databases">
        <authorList>
            <person name="Lanie J.A."/>
            <person name="Ng W.-L."/>
            <person name="Kazmierczak K.M."/>
            <person name="Andrzejewski T.M."/>
            <person name="Davidsen T.M."/>
            <person name="Wayne K.J."/>
            <person name="Tettelin H."/>
            <person name="Glass J.I."/>
            <person name="Rusch D."/>
            <person name="Podicherti R."/>
            <person name="Tsui H.-C.T."/>
            <person name="Winkler M.E."/>
        </authorList>
    </citation>
    <scope>NUCLEOTIDE SEQUENCE</scope>
</reference>
<proteinExistence type="predicted"/>